<dbReference type="AlphaFoldDB" id="A0A919P601"/>
<dbReference type="Pfam" id="PF20117">
    <property type="entry name" value="DUF6507"/>
    <property type="match status" value="1"/>
</dbReference>
<sequence length="121" mass="12809">MTRWSIQPADVQSVLTDVQSTAEELGKELTEAKFQAVLDGLVWGGPLTGDVAAAVNAVLSDQSRNLTNIGNRISAGTLGVANAVIAYNNGQEEMAGSYQTQLVKAAETGDFTYFVEHGYKG</sequence>
<name>A0A919P601_9CELL</name>
<dbReference type="RefSeq" id="WP_203754045.1">
    <property type="nucleotide sequence ID" value="NZ_BONK01000007.1"/>
</dbReference>
<organism evidence="1 2">
    <name type="scientific">Cellulomonas chitinilytica</name>
    <dbReference type="NCBI Taxonomy" id="398759"/>
    <lineage>
        <taxon>Bacteria</taxon>
        <taxon>Bacillati</taxon>
        <taxon>Actinomycetota</taxon>
        <taxon>Actinomycetes</taxon>
        <taxon>Micrococcales</taxon>
        <taxon>Cellulomonadaceae</taxon>
        <taxon>Cellulomonas</taxon>
    </lineage>
</organism>
<evidence type="ECO:0000313" key="1">
    <source>
        <dbReference type="EMBL" id="GIG21629.1"/>
    </source>
</evidence>
<proteinExistence type="predicted"/>
<comment type="caution">
    <text evidence="1">The sequence shown here is derived from an EMBL/GenBank/DDBJ whole genome shotgun (WGS) entry which is preliminary data.</text>
</comment>
<dbReference type="EMBL" id="BONK01000007">
    <property type="protein sequence ID" value="GIG21629.1"/>
    <property type="molecule type" value="Genomic_DNA"/>
</dbReference>
<keyword evidence="2" id="KW-1185">Reference proteome</keyword>
<gene>
    <name evidence="1" type="ORF">Cch01nite_23530</name>
</gene>
<evidence type="ECO:0000313" key="2">
    <source>
        <dbReference type="Proteomes" id="UP000632740"/>
    </source>
</evidence>
<dbReference type="InterPro" id="IPR045436">
    <property type="entry name" value="DUF6507"/>
</dbReference>
<dbReference type="Proteomes" id="UP000632740">
    <property type="component" value="Unassembled WGS sequence"/>
</dbReference>
<accession>A0A919P601</accession>
<protein>
    <submittedName>
        <fullName evidence="1">Uncharacterized protein</fullName>
    </submittedName>
</protein>
<reference evidence="1" key="1">
    <citation type="submission" date="2021-01" db="EMBL/GenBank/DDBJ databases">
        <title>Whole genome shotgun sequence of Cellulomonas chitinilytica NBRC 110799.</title>
        <authorList>
            <person name="Komaki H."/>
            <person name="Tamura T."/>
        </authorList>
    </citation>
    <scope>NUCLEOTIDE SEQUENCE</scope>
    <source>
        <strain evidence="1">NBRC 110799</strain>
    </source>
</reference>